<name>A0ABW7BKL8_9ACTN</name>
<evidence type="ECO:0000256" key="7">
    <source>
        <dbReference type="SAM" id="Phobius"/>
    </source>
</evidence>
<evidence type="ECO:0000313" key="8">
    <source>
        <dbReference type="EMBL" id="MFG3188067.1"/>
    </source>
</evidence>
<dbReference type="InterPro" id="IPR002293">
    <property type="entry name" value="AA/rel_permease1"/>
</dbReference>
<feature type="transmembrane region" description="Helical" evidence="7">
    <location>
        <begin position="301"/>
        <end position="323"/>
    </location>
</feature>
<keyword evidence="5 7" id="KW-0472">Membrane</keyword>
<reference evidence="8 9" key="1">
    <citation type="submission" date="2024-10" db="EMBL/GenBank/DDBJ databases">
        <title>The Natural Products Discovery Center: Release of the First 8490 Sequenced Strains for Exploring Actinobacteria Biosynthetic Diversity.</title>
        <authorList>
            <person name="Kalkreuter E."/>
            <person name="Kautsar S.A."/>
            <person name="Yang D."/>
            <person name="Bader C.D."/>
            <person name="Teijaro C.N."/>
            <person name="Fluegel L."/>
            <person name="Davis C.M."/>
            <person name="Simpson J.R."/>
            <person name="Lauterbach L."/>
            <person name="Steele A.D."/>
            <person name="Gui C."/>
            <person name="Meng S."/>
            <person name="Li G."/>
            <person name="Viehrig K."/>
            <person name="Ye F."/>
            <person name="Su P."/>
            <person name="Kiefer A.F."/>
            <person name="Nichols A."/>
            <person name="Cepeda A.J."/>
            <person name="Yan W."/>
            <person name="Fan B."/>
            <person name="Jiang Y."/>
            <person name="Adhikari A."/>
            <person name="Zheng C.-J."/>
            <person name="Schuster L."/>
            <person name="Cowan T.M."/>
            <person name="Smanski M.J."/>
            <person name="Chevrette M.G."/>
            <person name="De Carvalho L.P.S."/>
            <person name="Shen B."/>
        </authorList>
    </citation>
    <scope>NUCLEOTIDE SEQUENCE [LARGE SCALE GENOMIC DNA]</scope>
    <source>
        <strain evidence="8 9">NPDC048229</strain>
    </source>
</reference>
<protein>
    <submittedName>
        <fullName evidence="8">APC family permease</fullName>
    </submittedName>
</protein>
<evidence type="ECO:0000256" key="1">
    <source>
        <dbReference type="ARBA" id="ARBA00004651"/>
    </source>
</evidence>
<keyword evidence="2" id="KW-1003">Cell membrane</keyword>
<dbReference type="RefSeq" id="WP_189850416.1">
    <property type="nucleotide sequence ID" value="NZ_BMVV01000011.1"/>
</dbReference>
<feature type="transmembrane region" description="Helical" evidence="7">
    <location>
        <begin position="451"/>
        <end position="473"/>
    </location>
</feature>
<feature type="transmembrane region" description="Helical" evidence="7">
    <location>
        <begin position="42"/>
        <end position="75"/>
    </location>
</feature>
<proteinExistence type="predicted"/>
<dbReference type="Pfam" id="PF13520">
    <property type="entry name" value="AA_permease_2"/>
    <property type="match status" value="1"/>
</dbReference>
<dbReference type="PANTHER" id="PTHR42770:SF7">
    <property type="entry name" value="MEMBRANE PROTEIN"/>
    <property type="match status" value="1"/>
</dbReference>
<sequence>MAAEDAAPTGRPVGLKSNAIGFVDALVIGLNSTSPAYSLAAVIGPIVALVGIYAPGVMVASFVPMLLIASAFYYLNKVDQDCGTTFSWVTRAMGPWAGWLGGWAIAMTGVLVVGSLADVAVSFALLAFGLDGWVDNTFVRQLLTVLLILVMTAVCVIGTELSAKVQNVLILAQVACLLVFVVVALYAVYNGTSKYPSAEPELGWLNPFGAGGAALTGGLLLGVFIYWGWESAVNLTEEVEDSASAPGKAGLWSTVVLLVTYVSVGFAVVAYAGPAFLSENAGEEEFVFAQLAGDVLGGWDWILLLAVSTSAIASTQTTIIPASRTALSMARRRALPAHYSHISPRFRTPDVSTWWVAGIAIAWYLVVSRISENALFDSLTALSLLISFYYALTGLACAVYYRHHLLESVHNFLLIGLGPLAGAGLLAWLLVRSVSDMADPENSYSGTSWFGLGPPLVIGIGIAVTGVLIMFVWRLRSPAFWRERPGVADPDLVHGHVQGSGPGRGRGQGRGHGEES</sequence>
<dbReference type="EMBL" id="JBICZW010000002">
    <property type="protein sequence ID" value="MFG3188067.1"/>
    <property type="molecule type" value="Genomic_DNA"/>
</dbReference>
<dbReference type="PANTHER" id="PTHR42770">
    <property type="entry name" value="AMINO ACID TRANSPORTER-RELATED"/>
    <property type="match status" value="1"/>
</dbReference>
<evidence type="ECO:0000256" key="5">
    <source>
        <dbReference type="ARBA" id="ARBA00023136"/>
    </source>
</evidence>
<keyword evidence="4 7" id="KW-1133">Transmembrane helix</keyword>
<accession>A0ABW7BKL8</accession>
<keyword evidence="9" id="KW-1185">Reference proteome</keyword>
<evidence type="ECO:0000256" key="6">
    <source>
        <dbReference type="SAM" id="MobiDB-lite"/>
    </source>
</evidence>
<dbReference type="PIRSF" id="PIRSF006060">
    <property type="entry name" value="AA_transporter"/>
    <property type="match status" value="1"/>
</dbReference>
<dbReference type="InterPro" id="IPR050367">
    <property type="entry name" value="APC_superfamily"/>
</dbReference>
<feature type="transmembrane region" description="Helical" evidence="7">
    <location>
        <begin position="379"/>
        <end position="400"/>
    </location>
</feature>
<organism evidence="8 9">
    <name type="scientific">Streptomyces omiyaensis</name>
    <dbReference type="NCBI Taxonomy" id="68247"/>
    <lineage>
        <taxon>Bacteria</taxon>
        <taxon>Bacillati</taxon>
        <taxon>Actinomycetota</taxon>
        <taxon>Actinomycetes</taxon>
        <taxon>Kitasatosporales</taxon>
        <taxon>Streptomycetaceae</taxon>
        <taxon>Streptomyces</taxon>
    </lineage>
</organism>
<keyword evidence="3 7" id="KW-0812">Transmembrane</keyword>
<comment type="subcellular location">
    <subcellularLocation>
        <location evidence="1">Cell membrane</location>
        <topology evidence="1">Multi-pass membrane protein</topology>
    </subcellularLocation>
</comment>
<comment type="caution">
    <text evidence="8">The sequence shown here is derived from an EMBL/GenBank/DDBJ whole genome shotgun (WGS) entry which is preliminary data.</text>
</comment>
<feature type="transmembrane region" description="Helical" evidence="7">
    <location>
        <begin position="209"/>
        <end position="229"/>
    </location>
</feature>
<evidence type="ECO:0000256" key="2">
    <source>
        <dbReference type="ARBA" id="ARBA00022475"/>
    </source>
</evidence>
<evidence type="ECO:0000256" key="4">
    <source>
        <dbReference type="ARBA" id="ARBA00022989"/>
    </source>
</evidence>
<evidence type="ECO:0000256" key="3">
    <source>
        <dbReference type="ARBA" id="ARBA00022692"/>
    </source>
</evidence>
<feature type="compositionally biased region" description="Gly residues" evidence="6">
    <location>
        <begin position="498"/>
        <end position="510"/>
    </location>
</feature>
<feature type="transmembrane region" description="Helical" evidence="7">
    <location>
        <begin position="250"/>
        <end position="272"/>
    </location>
</feature>
<feature type="transmembrane region" description="Helical" evidence="7">
    <location>
        <begin position="169"/>
        <end position="189"/>
    </location>
</feature>
<feature type="transmembrane region" description="Helical" evidence="7">
    <location>
        <begin position="96"/>
        <end position="126"/>
    </location>
</feature>
<feature type="transmembrane region" description="Helical" evidence="7">
    <location>
        <begin position="351"/>
        <end position="367"/>
    </location>
</feature>
<dbReference type="Proteomes" id="UP001604282">
    <property type="component" value="Unassembled WGS sequence"/>
</dbReference>
<feature type="transmembrane region" description="Helical" evidence="7">
    <location>
        <begin position="138"/>
        <end position="157"/>
    </location>
</feature>
<evidence type="ECO:0000313" key="9">
    <source>
        <dbReference type="Proteomes" id="UP001604282"/>
    </source>
</evidence>
<feature type="region of interest" description="Disordered" evidence="6">
    <location>
        <begin position="491"/>
        <end position="516"/>
    </location>
</feature>
<feature type="transmembrane region" description="Helical" evidence="7">
    <location>
        <begin position="412"/>
        <end position="431"/>
    </location>
</feature>
<dbReference type="Gene3D" id="1.20.1740.10">
    <property type="entry name" value="Amino acid/polyamine transporter I"/>
    <property type="match status" value="1"/>
</dbReference>
<gene>
    <name evidence="8" type="ORF">ACGFYS_03920</name>
</gene>